<dbReference type="GO" id="GO:0004180">
    <property type="term" value="F:carboxypeptidase activity"/>
    <property type="evidence" value="ECO:0007669"/>
    <property type="project" value="UniProtKB-KW"/>
</dbReference>
<keyword evidence="3" id="KW-0645">Protease</keyword>
<sequence length="258" mass="28222">MPAAFSRRILAWTLAASVAMGLAACAPERAVEPSTTPSASAPASLPAPVEKVKSFFDKNRYSIDDPLSIWAVNDKIRPFDPLDYIPPDLVTPDVHYISSPLMRKEAAAAIKQLFAASAAEGAGELQIQNAYRSFAVQTSIHNRLVAQLGKEKAQAQSARPGYSEHQAGLSADVVGRPAVCAIQQCFGKTPQGVWLAKNAWRFGFVIRYPEGKQAVTGYIYEPWHIRYVGVYLSTELHNTGIQTLEEFFDLPPAPDYVD</sequence>
<dbReference type="CDD" id="cd14852">
    <property type="entry name" value="LD-carboxypeptidase"/>
    <property type="match status" value="1"/>
</dbReference>
<accession>A0A4R8VCB4</accession>
<proteinExistence type="predicted"/>
<evidence type="ECO:0000313" key="3">
    <source>
        <dbReference type="EMBL" id="TFB79760.1"/>
    </source>
</evidence>
<keyword evidence="3" id="KW-0378">Hydrolase</keyword>
<dbReference type="InterPro" id="IPR009045">
    <property type="entry name" value="Zn_M74/Hedgehog-like"/>
</dbReference>
<protein>
    <submittedName>
        <fullName evidence="3">D-alanyl-D-alanine carboxypeptidase family protein</fullName>
    </submittedName>
</protein>
<dbReference type="AlphaFoldDB" id="A0A4R8VCB4"/>
<keyword evidence="1" id="KW-0732">Signal</keyword>
<dbReference type="Pfam" id="PF02557">
    <property type="entry name" value="VanY"/>
    <property type="match status" value="1"/>
</dbReference>
<dbReference type="InterPro" id="IPR052179">
    <property type="entry name" value="DD-CPase-like"/>
</dbReference>
<dbReference type="SUPFAM" id="SSF55166">
    <property type="entry name" value="Hedgehog/DD-peptidase"/>
    <property type="match status" value="1"/>
</dbReference>
<comment type="caution">
    <text evidence="3">The sequence shown here is derived from an EMBL/GenBank/DDBJ whole genome shotgun (WGS) entry which is preliminary data.</text>
</comment>
<dbReference type="PROSITE" id="PS51257">
    <property type="entry name" value="PROKAR_LIPOPROTEIN"/>
    <property type="match status" value="1"/>
</dbReference>
<evidence type="ECO:0000259" key="2">
    <source>
        <dbReference type="Pfam" id="PF02557"/>
    </source>
</evidence>
<dbReference type="PANTHER" id="PTHR34385:SF1">
    <property type="entry name" value="PEPTIDOGLYCAN L-ALANYL-D-GLUTAMATE ENDOPEPTIDASE CWLK"/>
    <property type="match status" value="1"/>
</dbReference>
<reference evidence="3 4" key="1">
    <citation type="submission" date="2019-03" db="EMBL/GenBank/DDBJ databases">
        <title>Genomics of glacier-inhabiting Cryobacterium strains.</title>
        <authorList>
            <person name="Liu Q."/>
            <person name="Xin Y.-H."/>
        </authorList>
    </citation>
    <scope>NUCLEOTIDE SEQUENCE [LARGE SCALE GENOMIC DNA]</scope>
    <source>
        <strain evidence="3 4">CGMCC 1.10440</strain>
    </source>
</reference>
<dbReference type="Gene3D" id="3.30.1380.10">
    <property type="match status" value="1"/>
</dbReference>
<dbReference type="GO" id="GO:0006508">
    <property type="term" value="P:proteolysis"/>
    <property type="evidence" value="ECO:0007669"/>
    <property type="project" value="InterPro"/>
</dbReference>
<dbReference type="InterPro" id="IPR003709">
    <property type="entry name" value="VanY-like_core_dom"/>
</dbReference>
<dbReference type="InterPro" id="IPR058193">
    <property type="entry name" value="VanY/YodJ_core_dom"/>
</dbReference>
<dbReference type="Proteomes" id="UP000298488">
    <property type="component" value="Unassembled WGS sequence"/>
</dbReference>
<evidence type="ECO:0000256" key="1">
    <source>
        <dbReference type="SAM" id="SignalP"/>
    </source>
</evidence>
<name>A0A4R8VCB4_9MICO</name>
<evidence type="ECO:0000313" key="4">
    <source>
        <dbReference type="Proteomes" id="UP000298488"/>
    </source>
</evidence>
<keyword evidence="4" id="KW-1185">Reference proteome</keyword>
<gene>
    <name evidence="3" type="ORF">E3N84_06720</name>
</gene>
<dbReference type="RefSeq" id="WP_104095632.1">
    <property type="nucleotide sequence ID" value="NZ_JACHBP010000001.1"/>
</dbReference>
<feature type="domain" description="D-alanyl-D-alanine carboxypeptidase-like core" evidence="2">
    <location>
        <begin position="101"/>
        <end position="229"/>
    </location>
</feature>
<dbReference type="EMBL" id="SOFI01000003">
    <property type="protein sequence ID" value="TFB79760.1"/>
    <property type="molecule type" value="Genomic_DNA"/>
</dbReference>
<keyword evidence="3" id="KW-0121">Carboxypeptidase</keyword>
<feature type="signal peptide" evidence="1">
    <location>
        <begin position="1"/>
        <end position="26"/>
    </location>
</feature>
<feature type="chain" id="PRO_5039509509" evidence="1">
    <location>
        <begin position="27"/>
        <end position="258"/>
    </location>
</feature>
<dbReference type="PANTHER" id="PTHR34385">
    <property type="entry name" value="D-ALANYL-D-ALANINE CARBOXYPEPTIDASE"/>
    <property type="match status" value="1"/>
</dbReference>
<organism evidence="3 4">
    <name type="scientific">Terrimesophilobacter mesophilus</name>
    <dbReference type="NCBI Taxonomy" id="433647"/>
    <lineage>
        <taxon>Bacteria</taxon>
        <taxon>Bacillati</taxon>
        <taxon>Actinomycetota</taxon>
        <taxon>Actinomycetes</taxon>
        <taxon>Micrococcales</taxon>
        <taxon>Microbacteriaceae</taxon>
        <taxon>Terrimesophilobacter</taxon>
    </lineage>
</organism>
<dbReference type="OrthoDB" id="9792074at2"/>